<proteinExistence type="predicted"/>
<sequence length="138" mass="14825">MSEQTNTAENETVPDAERSGLNNPKGAARGLAAAGLMLEGLALLMGIVPMKILLPDPGLAMWALGVLAVVCFVLTGLSGKKWVWPVGMGVQVVLVALWPVHAALGISGLVFALVWGYCWHVRNLLYKAPRREELPARR</sequence>
<dbReference type="RefSeq" id="WP_380621526.1">
    <property type="nucleotide sequence ID" value="NZ_JBHSDK010000015.1"/>
</dbReference>
<feature type="transmembrane region" description="Helical" evidence="2">
    <location>
        <begin position="98"/>
        <end position="121"/>
    </location>
</feature>
<dbReference type="Proteomes" id="UP001595823">
    <property type="component" value="Unassembled WGS sequence"/>
</dbReference>
<dbReference type="Pfam" id="PF14017">
    <property type="entry name" value="DUF4233"/>
    <property type="match status" value="1"/>
</dbReference>
<evidence type="ECO:0000256" key="1">
    <source>
        <dbReference type="SAM" id="MobiDB-lite"/>
    </source>
</evidence>
<dbReference type="EMBL" id="JBHSDK010000015">
    <property type="protein sequence ID" value="MFC4336065.1"/>
    <property type="molecule type" value="Genomic_DNA"/>
</dbReference>
<feature type="compositionally biased region" description="Polar residues" evidence="1">
    <location>
        <begin position="1"/>
        <end position="10"/>
    </location>
</feature>
<evidence type="ECO:0000256" key="2">
    <source>
        <dbReference type="SAM" id="Phobius"/>
    </source>
</evidence>
<evidence type="ECO:0000313" key="4">
    <source>
        <dbReference type="Proteomes" id="UP001595823"/>
    </source>
</evidence>
<feature type="transmembrane region" description="Helical" evidence="2">
    <location>
        <begin position="27"/>
        <end position="47"/>
    </location>
</feature>
<name>A0ABV8U0X2_9ACTN</name>
<organism evidence="3 4">
    <name type="scientific">Salininema proteolyticum</name>
    <dbReference type="NCBI Taxonomy" id="1607685"/>
    <lineage>
        <taxon>Bacteria</taxon>
        <taxon>Bacillati</taxon>
        <taxon>Actinomycetota</taxon>
        <taxon>Actinomycetes</taxon>
        <taxon>Glycomycetales</taxon>
        <taxon>Glycomycetaceae</taxon>
        <taxon>Salininema</taxon>
    </lineage>
</organism>
<reference evidence="4" key="1">
    <citation type="journal article" date="2019" name="Int. J. Syst. Evol. Microbiol.">
        <title>The Global Catalogue of Microorganisms (GCM) 10K type strain sequencing project: providing services to taxonomists for standard genome sequencing and annotation.</title>
        <authorList>
            <consortium name="The Broad Institute Genomics Platform"/>
            <consortium name="The Broad Institute Genome Sequencing Center for Infectious Disease"/>
            <person name="Wu L."/>
            <person name="Ma J."/>
        </authorList>
    </citation>
    <scope>NUCLEOTIDE SEQUENCE [LARGE SCALE GENOMIC DNA]</scope>
    <source>
        <strain evidence="4">IBRC-M 10908</strain>
    </source>
</reference>
<keyword evidence="2" id="KW-1133">Transmembrane helix</keyword>
<keyword evidence="2" id="KW-0812">Transmembrane</keyword>
<evidence type="ECO:0000313" key="3">
    <source>
        <dbReference type="EMBL" id="MFC4336065.1"/>
    </source>
</evidence>
<keyword evidence="4" id="KW-1185">Reference proteome</keyword>
<accession>A0ABV8U0X2</accession>
<feature type="transmembrane region" description="Helical" evidence="2">
    <location>
        <begin position="59"/>
        <end position="78"/>
    </location>
</feature>
<protein>
    <submittedName>
        <fullName evidence="3">DUF4233 domain-containing protein</fullName>
    </submittedName>
</protein>
<keyword evidence="2" id="KW-0472">Membrane</keyword>
<feature type="region of interest" description="Disordered" evidence="1">
    <location>
        <begin position="1"/>
        <end position="23"/>
    </location>
</feature>
<dbReference type="InterPro" id="IPR025327">
    <property type="entry name" value="DUF4233"/>
</dbReference>
<comment type="caution">
    <text evidence="3">The sequence shown here is derived from an EMBL/GenBank/DDBJ whole genome shotgun (WGS) entry which is preliminary data.</text>
</comment>
<gene>
    <name evidence="3" type="ORF">ACFPET_12710</name>
</gene>